<dbReference type="GO" id="GO:0005524">
    <property type="term" value="F:ATP binding"/>
    <property type="evidence" value="ECO:0007669"/>
    <property type="project" value="UniProtKB-KW"/>
</dbReference>
<dbReference type="InterPro" id="IPR027417">
    <property type="entry name" value="P-loop_NTPase"/>
</dbReference>
<dbReference type="RefSeq" id="WP_035314236.1">
    <property type="nucleotide sequence ID" value="NZ_AODH01000021.1"/>
</dbReference>
<dbReference type="PATRIC" id="fig|1265861.3.peg.1122"/>
<dbReference type="PANTHER" id="PTHR47963:SF7">
    <property type="entry name" value="ATP-DEPENDENT RNA HELICASE YFML-RELATED"/>
    <property type="match status" value="1"/>
</dbReference>
<evidence type="ECO:0000256" key="1">
    <source>
        <dbReference type="ARBA" id="ARBA00022741"/>
    </source>
</evidence>
<dbReference type="GO" id="GO:0005829">
    <property type="term" value="C:cytosol"/>
    <property type="evidence" value="ECO:0007669"/>
    <property type="project" value="TreeGrafter"/>
</dbReference>
<dbReference type="Pfam" id="PF00270">
    <property type="entry name" value="DEAD"/>
    <property type="match status" value="1"/>
</dbReference>
<dbReference type="PROSITE" id="PS51192">
    <property type="entry name" value="HELICASE_ATP_BIND_1"/>
    <property type="match status" value="1"/>
</dbReference>
<dbReference type="InterPro" id="IPR011545">
    <property type="entry name" value="DEAD/DEAH_box_helicase_dom"/>
</dbReference>
<dbReference type="EMBL" id="AODH01000021">
    <property type="protein sequence ID" value="EUJ40151.1"/>
    <property type="molecule type" value="Genomic_DNA"/>
</dbReference>
<dbReference type="InterPro" id="IPR001650">
    <property type="entry name" value="Helicase_C-like"/>
</dbReference>
<sequence length="372" mass="41678">MNQSNWPKEWQDKWVELGYSEATPIQQQSYEPLMSGKDVVGQAPTGTGKTLAFALGHLERITTEKKSQWLILAPSQELVVQIADVIRPFLLTGQTMTTLGGGANIKRQLEKLKKKPNVLVGTPGRVAELIKQKKLKMHEINYITIDEADVLLTEEHEATTVFICQSANRDRQISLFSATTSDRLDEFFANVESVEQVEVVAGDAKMPDSITHVYIQSNPRDKVKTLYRLAQIEGMKAIVFVNTIGRLNTIYEKLNFDGLKISALHSDLSKIQRQESIRDFKKGETALLLATDVAARGIDLPNLPAIIQFDLPKSLTQYVHRSGRTGRMGEPGAAISIVTDREARELKQMVKENDVEMIEKLVKFAHLVDPKN</sequence>
<dbReference type="SUPFAM" id="SSF52540">
    <property type="entry name" value="P-loop containing nucleoside triphosphate hydrolases"/>
    <property type="match status" value="1"/>
</dbReference>
<dbReference type="PANTHER" id="PTHR47963">
    <property type="entry name" value="DEAD-BOX ATP-DEPENDENT RNA HELICASE 47, MITOCHONDRIAL"/>
    <property type="match status" value="1"/>
</dbReference>
<dbReference type="GO" id="GO:0003724">
    <property type="term" value="F:RNA helicase activity"/>
    <property type="evidence" value="ECO:0007669"/>
    <property type="project" value="TreeGrafter"/>
</dbReference>
<dbReference type="InterPro" id="IPR050547">
    <property type="entry name" value="DEAD_box_RNA_helicases"/>
</dbReference>
<dbReference type="GO" id="GO:0033592">
    <property type="term" value="F:RNA strand annealing activity"/>
    <property type="evidence" value="ECO:0007669"/>
    <property type="project" value="TreeGrafter"/>
</dbReference>
<proteinExistence type="predicted"/>
<dbReference type="SMART" id="SM00487">
    <property type="entry name" value="DEXDc"/>
    <property type="match status" value="1"/>
</dbReference>
<dbReference type="Pfam" id="PF00271">
    <property type="entry name" value="Helicase_C"/>
    <property type="match status" value="1"/>
</dbReference>
<evidence type="ECO:0000256" key="3">
    <source>
        <dbReference type="ARBA" id="ARBA00022806"/>
    </source>
</evidence>
<dbReference type="Proteomes" id="UP000019243">
    <property type="component" value="Unassembled WGS sequence"/>
</dbReference>
<name>W7CWJ7_9LIST</name>
<dbReference type="InterPro" id="IPR044742">
    <property type="entry name" value="DEAD/DEAH_RhlB"/>
</dbReference>
<dbReference type="Gene3D" id="3.40.50.300">
    <property type="entry name" value="P-loop containing nucleotide triphosphate hydrolases"/>
    <property type="match status" value="2"/>
</dbReference>
<dbReference type="CDD" id="cd18787">
    <property type="entry name" value="SF2_C_DEAD"/>
    <property type="match status" value="1"/>
</dbReference>
<evidence type="ECO:0000313" key="8">
    <source>
        <dbReference type="Proteomes" id="UP000019243"/>
    </source>
</evidence>
<evidence type="ECO:0000256" key="4">
    <source>
        <dbReference type="ARBA" id="ARBA00022840"/>
    </source>
</evidence>
<evidence type="ECO:0000259" key="6">
    <source>
        <dbReference type="PROSITE" id="PS51194"/>
    </source>
</evidence>
<dbReference type="SMART" id="SM00490">
    <property type="entry name" value="HELICc"/>
    <property type="match status" value="1"/>
</dbReference>
<accession>W7CWJ7</accession>
<feature type="domain" description="Helicase ATP-binding" evidence="5">
    <location>
        <begin position="30"/>
        <end position="198"/>
    </location>
</feature>
<keyword evidence="1" id="KW-0547">Nucleotide-binding</keyword>
<keyword evidence="3 7" id="KW-0347">Helicase</keyword>
<dbReference type="InterPro" id="IPR014001">
    <property type="entry name" value="Helicase_ATP-bd"/>
</dbReference>
<evidence type="ECO:0000259" key="5">
    <source>
        <dbReference type="PROSITE" id="PS51192"/>
    </source>
</evidence>
<keyword evidence="8" id="KW-1185">Reference proteome</keyword>
<organism evidence="7 8">
    <name type="scientific">Brochothrix campestris FSL F6-1037</name>
    <dbReference type="NCBI Taxonomy" id="1265861"/>
    <lineage>
        <taxon>Bacteria</taxon>
        <taxon>Bacillati</taxon>
        <taxon>Bacillota</taxon>
        <taxon>Bacilli</taxon>
        <taxon>Bacillales</taxon>
        <taxon>Listeriaceae</taxon>
        <taxon>Brochothrix</taxon>
    </lineage>
</organism>
<comment type="caution">
    <text evidence="7">The sequence shown here is derived from an EMBL/GenBank/DDBJ whole genome shotgun (WGS) entry which is preliminary data.</text>
</comment>
<dbReference type="OrthoDB" id="9805696at2"/>
<keyword evidence="4" id="KW-0067">ATP-binding</keyword>
<dbReference type="STRING" id="1265861.BCAMP_05656"/>
<dbReference type="GO" id="GO:0009409">
    <property type="term" value="P:response to cold"/>
    <property type="evidence" value="ECO:0007669"/>
    <property type="project" value="TreeGrafter"/>
</dbReference>
<gene>
    <name evidence="7" type="ORF">BCAMP_05656</name>
</gene>
<keyword evidence="2" id="KW-0378">Hydrolase</keyword>
<feature type="domain" description="Helicase C-terminal" evidence="6">
    <location>
        <begin position="222"/>
        <end position="372"/>
    </location>
</feature>
<dbReference type="AlphaFoldDB" id="W7CWJ7"/>
<protein>
    <submittedName>
        <fullName evidence="7">ATP-dependent RNA helicase</fullName>
    </submittedName>
</protein>
<dbReference type="GO" id="GO:0005840">
    <property type="term" value="C:ribosome"/>
    <property type="evidence" value="ECO:0007669"/>
    <property type="project" value="TreeGrafter"/>
</dbReference>
<evidence type="ECO:0000256" key="2">
    <source>
        <dbReference type="ARBA" id="ARBA00022801"/>
    </source>
</evidence>
<dbReference type="PROSITE" id="PS51194">
    <property type="entry name" value="HELICASE_CTER"/>
    <property type="match status" value="1"/>
</dbReference>
<evidence type="ECO:0000313" key="7">
    <source>
        <dbReference type="EMBL" id="EUJ40151.1"/>
    </source>
</evidence>
<dbReference type="GO" id="GO:0016787">
    <property type="term" value="F:hydrolase activity"/>
    <property type="evidence" value="ECO:0007669"/>
    <property type="project" value="UniProtKB-KW"/>
</dbReference>
<reference evidence="7 8" key="1">
    <citation type="submission" date="2012-12" db="EMBL/GenBank/DDBJ databases">
        <title>Novel taxa of Listeriaceae from agricultural environments in the United States.</title>
        <authorList>
            <person name="den Bakker H.C."/>
            <person name="Allred A."/>
            <person name="Warchocki S."/>
            <person name="Wright E.M."/>
            <person name="Burrell A."/>
            <person name="Nightingale K.K."/>
            <person name="Kephart D."/>
            <person name="Wiedmann M."/>
        </authorList>
    </citation>
    <scope>NUCLEOTIDE SEQUENCE [LARGE SCALE GENOMIC DNA]</scope>
    <source>
        <strain evidence="7 8">FSL F6-1037</strain>
    </source>
</reference>
<dbReference type="CDD" id="cd00268">
    <property type="entry name" value="DEADc"/>
    <property type="match status" value="1"/>
</dbReference>